<dbReference type="InterPro" id="IPR007211">
    <property type="entry name" value="DUF378"/>
</dbReference>
<keyword evidence="3" id="KW-1185">Reference proteome</keyword>
<feature type="transmembrane region" description="Helical" evidence="1">
    <location>
        <begin position="20"/>
        <end position="39"/>
    </location>
</feature>
<evidence type="ECO:0000313" key="3">
    <source>
        <dbReference type="Proteomes" id="UP000220251"/>
    </source>
</evidence>
<sequence length="83" mass="9046">MKGEGYGDLQTEGIMKYADFIASVLLVVGGLNWGLVGFFDFNLVTFIFSNAVVVKVVYGAVALSALWQVYGWYKSGCKSCCTK</sequence>
<dbReference type="AlphaFoldDB" id="A0A0H5DP27"/>
<gene>
    <name evidence="2" type="ORF">ELAC_0882</name>
</gene>
<organism evidence="2 3">
    <name type="scientific">Estrella lausannensis</name>
    <dbReference type="NCBI Taxonomy" id="483423"/>
    <lineage>
        <taxon>Bacteria</taxon>
        <taxon>Pseudomonadati</taxon>
        <taxon>Chlamydiota</taxon>
        <taxon>Chlamydiia</taxon>
        <taxon>Parachlamydiales</taxon>
        <taxon>Candidatus Criblamydiaceae</taxon>
        <taxon>Estrella</taxon>
    </lineage>
</organism>
<feature type="transmembrane region" description="Helical" evidence="1">
    <location>
        <begin position="51"/>
        <end position="73"/>
    </location>
</feature>
<dbReference type="Pfam" id="PF04070">
    <property type="entry name" value="DUF378"/>
    <property type="match status" value="1"/>
</dbReference>
<proteinExistence type="predicted"/>
<protein>
    <submittedName>
        <fullName evidence="2">Conserved putative membrane protein</fullName>
    </submittedName>
</protein>
<dbReference type="PANTHER" id="PTHR37304:SF1">
    <property type="entry name" value="MEMBRANE PROTEIN"/>
    <property type="match status" value="1"/>
</dbReference>
<dbReference type="Proteomes" id="UP000220251">
    <property type="component" value="Unassembled WGS sequence"/>
</dbReference>
<dbReference type="EMBL" id="CWGJ01000011">
    <property type="protein sequence ID" value="CRX38231.1"/>
    <property type="molecule type" value="Genomic_DNA"/>
</dbReference>
<reference evidence="3" key="1">
    <citation type="submission" date="2015-06" db="EMBL/GenBank/DDBJ databases">
        <authorList>
            <person name="Bertelli C."/>
        </authorList>
    </citation>
    <scope>NUCLEOTIDE SEQUENCE [LARGE SCALE GENOMIC DNA]</scope>
    <source>
        <strain evidence="3">CRIB-30</strain>
    </source>
</reference>
<keyword evidence="1" id="KW-1133">Transmembrane helix</keyword>
<keyword evidence="1" id="KW-0472">Membrane</keyword>
<name>A0A0H5DP27_9BACT</name>
<accession>A0A0H5DP27</accession>
<evidence type="ECO:0000313" key="2">
    <source>
        <dbReference type="EMBL" id="CRX38231.1"/>
    </source>
</evidence>
<evidence type="ECO:0000256" key="1">
    <source>
        <dbReference type="SAM" id="Phobius"/>
    </source>
</evidence>
<keyword evidence="1" id="KW-0812">Transmembrane</keyword>
<dbReference type="PANTHER" id="PTHR37304">
    <property type="entry name" value="MEMBRANE PROTEIN-RELATED"/>
    <property type="match status" value="1"/>
</dbReference>